<protein>
    <recommendedName>
        <fullName evidence="4">WAP domain-containing protein</fullName>
    </recommendedName>
</protein>
<dbReference type="InParanoid" id="A0A078AKT9"/>
<gene>
    <name evidence="2" type="primary">Contig16304.g17365</name>
    <name evidence="2" type="ORF">STYLEM_12028</name>
</gene>
<dbReference type="Proteomes" id="UP000039865">
    <property type="component" value="Unassembled WGS sequence"/>
</dbReference>
<keyword evidence="3" id="KW-1185">Reference proteome</keyword>
<keyword evidence="1" id="KW-0732">Signal</keyword>
<sequence length="163" mass="18380">MATKYLDQAIFYIIFLISFCQAEEISKLLSRELIEPPFIILQSVPIVTNLPFWWAYNTHGYTECVRPNETQNQCGTAYCPPDTVCSMAGKCCPSTAPYSYGAGQRVIPCYSNETACKGNCMGYCKVLVVITGQPGDYVKCEDDCLQKTYSFSGFCRQNFCRKR</sequence>
<proteinExistence type="predicted"/>
<evidence type="ECO:0000313" key="3">
    <source>
        <dbReference type="Proteomes" id="UP000039865"/>
    </source>
</evidence>
<feature type="signal peptide" evidence="1">
    <location>
        <begin position="1"/>
        <end position="22"/>
    </location>
</feature>
<dbReference type="EMBL" id="CCKQ01011427">
    <property type="protein sequence ID" value="CDW82990.1"/>
    <property type="molecule type" value="Genomic_DNA"/>
</dbReference>
<dbReference type="AlphaFoldDB" id="A0A078AKT9"/>
<reference evidence="2 3" key="1">
    <citation type="submission" date="2014-06" db="EMBL/GenBank/DDBJ databases">
        <authorList>
            <person name="Swart Estienne"/>
        </authorList>
    </citation>
    <scope>NUCLEOTIDE SEQUENCE [LARGE SCALE GENOMIC DNA]</scope>
    <source>
        <strain evidence="2 3">130c</strain>
    </source>
</reference>
<name>A0A078AKT9_STYLE</name>
<feature type="chain" id="PRO_5001729472" description="WAP domain-containing protein" evidence="1">
    <location>
        <begin position="23"/>
        <end position="163"/>
    </location>
</feature>
<evidence type="ECO:0000256" key="1">
    <source>
        <dbReference type="SAM" id="SignalP"/>
    </source>
</evidence>
<accession>A0A078AKT9</accession>
<evidence type="ECO:0000313" key="2">
    <source>
        <dbReference type="EMBL" id="CDW82990.1"/>
    </source>
</evidence>
<organism evidence="2 3">
    <name type="scientific">Stylonychia lemnae</name>
    <name type="common">Ciliate</name>
    <dbReference type="NCBI Taxonomy" id="5949"/>
    <lineage>
        <taxon>Eukaryota</taxon>
        <taxon>Sar</taxon>
        <taxon>Alveolata</taxon>
        <taxon>Ciliophora</taxon>
        <taxon>Intramacronucleata</taxon>
        <taxon>Spirotrichea</taxon>
        <taxon>Stichotrichia</taxon>
        <taxon>Sporadotrichida</taxon>
        <taxon>Oxytrichidae</taxon>
        <taxon>Stylonychinae</taxon>
        <taxon>Stylonychia</taxon>
    </lineage>
</organism>
<evidence type="ECO:0008006" key="4">
    <source>
        <dbReference type="Google" id="ProtNLM"/>
    </source>
</evidence>